<dbReference type="PANTHER" id="PTHR39555">
    <property type="entry name" value="FIMBRIAL ASSEMBLY PROTEIN PILO-LIKE PROTEIN-RELATED"/>
    <property type="match status" value="1"/>
</dbReference>
<dbReference type="OrthoDB" id="9802133at2"/>
<name>A0A5P3MUD4_NEIAN</name>
<dbReference type="Proteomes" id="UP000325536">
    <property type="component" value="Chromosome"/>
</dbReference>
<dbReference type="InterPro" id="IPR007445">
    <property type="entry name" value="PilO"/>
</dbReference>
<feature type="compositionally biased region" description="Basic and acidic residues" evidence="1">
    <location>
        <begin position="207"/>
        <end position="219"/>
    </location>
</feature>
<accession>A0A5P3MUD4</accession>
<dbReference type="GO" id="GO:0043683">
    <property type="term" value="P:type IV pilus assembly"/>
    <property type="evidence" value="ECO:0007669"/>
    <property type="project" value="InterPro"/>
</dbReference>
<proteinExistence type="predicted"/>
<dbReference type="RefSeq" id="WP_123795522.1">
    <property type="nucleotide sequence ID" value="NZ_CP031699.1"/>
</dbReference>
<feature type="region of interest" description="Disordered" evidence="1">
    <location>
        <begin position="196"/>
        <end position="219"/>
    </location>
</feature>
<dbReference type="Gene3D" id="3.30.70.60">
    <property type="match status" value="1"/>
</dbReference>
<reference evidence="3 4" key="1">
    <citation type="submission" date="2018-08" db="EMBL/GenBank/DDBJ databases">
        <title>Neisseria animalis ATCC 49930 complete genome.</title>
        <authorList>
            <person name="Veseli I.A."/>
            <person name="Mascarenhas dos Santos A.C."/>
            <person name="Buttler R."/>
            <person name="Pombert J.-F."/>
        </authorList>
    </citation>
    <scope>NUCLEOTIDE SEQUENCE [LARGE SCALE GENOMIC DNA]</scope>
    <source>
        <strain evidence="3 4">ATCC 49930</strain>
    </source>
</reference>
<dbReference type="Pfam" id="PF04350">
    <property type="entry name" value="PilO"/>
    <property type="match status" value="1"/>
</dbReference>
<dbReference type="Gene3D" id="1.10.287.540">
    <property type="entry name" value="Helix hairpin bin"/>
    <property type="match status" value="1"/>
</dbReference>
<organism evidence="3 4">
    <name type="scientific">Neisseria animalis</name>
    <dbReference type="NCBI Taxonomy" id="492"/>
    <lineage>
        <taxon>Bacteria</taxon>
        <taxon>Pseudomonadati</taxon>
        <taxon>Pseudomonadota</taxon>
        <taxon>Betaproteobacteria</taxon>
        <taxon>Neisseriales</taxon>
        <taxon>Neisseriaceae</taxon>
        <taxon>Neisseria</taxon>
    </lineage>
</organism>
<evidence type="ECO:0000256" key="2">
    <source>
        <dbReference type="SAM" id="Phobius"/>
    </source>
</evidence>
<dbReference type="KEGG" id="naq:D0T90_07025"/>
<keyword evidence="2" id="KW-0812">Transmembrane</keyword>
<dbReference type="AlphaFoldDB" id="A0A5P3MUD4"/>
<keyword evidence="2" id="KW-0472">Membrane</keyword>
<keyword evidence="4" id="KW-1185">Reference proteome</keyword>
<evidence type="ECO:0000256" key="1">
    <source>
        <dbReference type="SAM" id="MobiDB-lite"/>
    </source>
</evidence>
<dbReference type="GO" id="GO:0043107">
    <property type="term" value="P:type IV pilus-dependent motility"/>
    <property type="evidence" value="ECO:0007669"/>
    <property type="project" value="InterPro"/>
</dbReference>
<evidence type="ECO:0000313" key="4">
    <source>
        <dbReference type="Proteomes" id="UP000325536"/>
    </source>
</evidence>
<protein>
    <submittedName>
        <fullName evidence="3">Pilus assembly protein PilO</fullName>
    </submittedName>
</protein>
<dbReference type="InterPro" id="IPR014717">
    <property type="entry name" value="Transl_elong_EF1B/ribsomal_bS6"/>
</dbReference>
<evidence type="ECO:0000313" key="3">
    <source>
        <dbReference type="EMBL" id="QEY24269.1"/>
    </source>
</evidence>
<dbReference type="EMBL" id="CP031699">
    <property type="protein sequence ID" value="QEY24269.1"/>
    <property type="molecule type" value="Genomic_DNA"/>
</dbReference>
<gene>
    <name evidence="3" type="ORF">D0T90_07025</name>
</gene>
<dbReference type="PIRSF" id="PIRSF016482">
    <property type="entry name" value="PilO"/>
    <property type="match status" value="1"/>
</dbReference>
<dbReference type="PANTHER" id="PTHR39555:SF1">
    <property type="entry name" value="TYPE IV PILUS INNER MEMBRANE COMPONENT PILO"/>
    <property type="match status" value="1"/>
</dbReference>
<feature type="transmembrane region" description="Helical" evidence="2">
    <location>
        <begin position="21"/>
        <end position="41"/>
    </location>
</feature>
<sequence length="219" mass="23939">MSSLKLKDADIKDLYLLSLPARLLVAVLLAAAILVFGYAAFFRTQSEELAAQQSRETRLRETYTRKSIQAAGLENLQAELESTRAAFSELLRQLPTDAEIPNLIQELHQAASKNGLRLDSITPLAPVADGPVQKLPYTISLTGTFAQLQHFTRDVGSLSRIITLDTLNIARPTTPGFADGMLTLSATATTYQARARKETADEASAENIEHSEKHTEATD</sequence>
<keyword evidence="2" id="KW-1133">Transmembrane helix</keyword>